<dbReference type="InterPro" id="IPR023365">
    <property type="entry name" value="Sortase_dom-sf"/>
</dbReference>
<dbReference type="AlphaFoldDB" id="A0A1H6JPL1"/>
<evidence type="ECO:0000313" key="2">
    <source>
        <dbReference type="Proteomes" id="UP000183190"/>
    </source>
</evidence>
<protein>
    <submittedName>
        <fullName evidence="1">Sortase B</fullName>
    </submittedName>
</protein>
<gene>
    <name evidence="1" type="ORF">SAMN02910265_01889</name>
</gene>
<name>A0A1H6JPL1_RUMFL</name>
<accession>A0A1H6JPL1</accession>
<proteinExistence type="predicted"/>
<dbReference type="InterPro" id="IPR009835">
    <property type="entry name" value="SrtB"/>
</dbReference>
<dbReference type="RefSeq" id="WP_074716748.1">
    <property type="nucleotide sequence ID" value="NZ_FNWV01000006.1"/>
</dbReference>
<dbReference type="SUPFAM" id="SSF63817">
    <property type="entry name" value="Sortase"/>
    <property type="match status" value="1"/>
</dbReference>
<dbReference type="Gene3D" id="2.40.260.10">
    <property type="entry name" value="Sortase"/>
    <property type="match status" value="1"/>
</dbReference>
<reference evidence="1 2" key="1">
    <citation type="submission" date="2016-10" db="EMBL/GenBank/DDBJ databases">
        <authorList>
            <person name="de Groot N.N."/>
        </authorList>
    </citation>
    <scope>NUCLEOTIDE SEQUENCE [LARGE SCALE GENOMIC DNA]</scope>
    <source>
        <strain evidence="1 2">YAD2003</strain>
    </source>
</reference>
<organism evidence="1 2">
    <name type="scientific">Ruminococcus flavefaciens</name>
    <dbReference type="NCBI Taxonomy" id="1265"/>
    <lineage>
        <taxon>Bacteria</taxon>
        <taxon>Bacillati</taxon>
        <taxon>Bacillota</taxon>
        <taxon>Clostridia</taxon>
        <taxon>Eubacteriales</taxon>
        <taxon>Oscillospiraceae</taxon>
        <taxon>Ruminococcus</taxon>
    </lineage>
</organism>
<dbReference type="Proteomes" id="UP000183190">
    <property type="component" value="Unassembled WGS sequence"/>
</dbReference>
<dbReference type="CDD" id="cd05826">
    <property type="entry name" value="Sortase_B"/>
    <property type="match status" value="1"/>
</dbReference>
<dbReference type="OrthoDB" id="9806013at2"/>
<sequence>MKRKAIFVILLLLVGIGGYCGYRYYRDDILPEKIIDETHDEQIKLFNRVKPEAQEKTLSNEEITNPLKPAKEVNDAVVGWITIEGTHIDFPICQARDNDFYLHNGLDGQYNNELGCPFLDYRCESNFSGFNSIVYGHHMTQQRMFADIALFKDKAYLQSHQKGTLTLNDGVHNVDFFTYMNVKNTAPAYHAVFVSDSEKEEYIDYIFSDAVYILNYSVDDLKQNNDLHLLLLSTCTYEFTDARGILIGIIE</sequence>
<dbReference type="EMBL" id="FNWV01000006">
    <property type="protein sequence ID" value="SEH64414.1"/>
    <property type="molecule type" value="Genomic_DNA"/>
</dbReference>
<evidence type="ECO:0000313" key="1">
    <source>
        <dbReference type="EMBL" id="SEH64414.1"/>
    </source>
</evidence>